<evidence type="ECO:0000313" key="2">
    <source>
        <dbReference type="Proteomes" id="UP001430360"/>
    </source>
</evidence>
<proteinExistence type="predicted"/>
<keyword evidence="2" id="KW-1185">Reference proteome</keyword>
<dbReference type="Proteomes" id="UP001430360">
    <property type="component" value="Unassembled WGS sequence"/>
</dbReference>
<sequence length="195" mass="21727">MTSSAASIPAWNSAGVLPPIRPNAPGSSPDRSPYVVEMAVLFDRFATSPERMAILDGLLRFRADLHAAGITSGFQWLDGSFLEQVEAFEGRAPRDMDVLTFLDLPQGLDQRSLVQRHGTLFDKKHVKATYAMDAYFAVLGQPTDHWQVKNIAYWYSLWSHRRDGLWKGFVHVDLHPSQDGDARAILSLAGGIHHD</sequence>
<evidence type="ECO:0008006" key="3">
    <source>
        <dbReference type="Google" id="ProtNLM"/>
    </source>
</evidence>
<dbReference type="InterPro" id="IPR053860">
    <property type="entry name" value="DUF6932"/>
</dbReference>
<reference evidence="1" key="1">
    <citation type="submission" date="2021-12" db="EMBL/GenBank/DDBJ databases">
        <authorList>
            <person name="Ulrich A."/>
        </authorList>
    </citation>
    <scope>NUCLEOTIDE SEQUENCE</scope>
    <source>
        <strain evidence="1">A1P009</strain>
    </source>
</reference>
<organism evidence="1 2">
    <name type="scientific">Luteimonas fraxinea</name>
    <dbReference type="NCBI Taxonomy" id="2901869"/>
    <lineage>
        <taxon>Bacteria</taxon>
        <taxon>Pseudomonadati</taxon>
        <taxon>Pseudomonadota</taxon>
        <taxon>Gammaproteobacteria</taxon>
        <taxon>Lysobacterales</taxon>
        <taxon>Lysobacteraceae</taxon>
        <taxon>Luteimonas</taxon>
    </lineage>
</organism>
<name>A0ABS8UAD4_9GAMM</name>
<dbReference type="RefSeq" id="WP_232135061.1">
    <property type="nucleotide sequence ID" value="NZ_JAJQKU010000002.1"/>
</dbReference>
<accession>A0ABS8UAD4</accession>
<dbReference type="EMBL" id="JAJQKU010000002">
    <property type="protein sequence ID" value="MCD9096433.1"/>
    <property type="molecule type" value="Genomic_DNA"/>
</dbReference>
<dbReference type="Pfam" id="PF22014">
    <property type="entry name" value="DUF6932"/>
    <property type="match status" value="1"/>
</dbReference>
<evidence type="ECO:0000313" key="1">
    <source>
        <dbReference type="EMBL" id="MCD9096433.1"/>
    </source>
</evidence>
<gene>
    <name evidence="1" type="ORF">LTT95_05705</name>
</gene>
<reference evidence="1" key="2">
    <citation type="journal article" date="2022" name="Syst. Appl. Microbiol.">
        <title>Physiological and genomic characterisation of Luteimonas fraxinea sp. nov., a bacterial species associated with trees tolerant to ash dieback.</title>
        <authorList>
            <person name="Ulrich K."/>
            <person name="Becker R."/>
            <person name="Behrendt U."/>
            <person name="Kube M."/>
            <person name="Schneck V."/>
            <person name="Ulrich A."/>
        </authorList>
    </citation>
    <scope>NUCLEOTIDE SEQUENCE</scope>
    <source>
        <strain evidence="1">A1P009</strain>
    </source>
</reference>
<protein>
    <recommendedName>
        <fullName evidence="3">DUF4440 domain-containing protein</fullName>
    </recommendedName>
</protein>
<comment type="caution">
    <text evidence="1">The sequence shown here is derived from an EMBL/GenBank/DDBJ whole genome shotgun (WGS) entry which is preliminary data.</text>
</comment>